<dbReference type="NCBIfam" id="TIGR02226">
    <property type="entry name" value="two_anch"/>
    <property type="match status" value="1"/>
</dbReference>
<keyword evidence="2 5" id="KW-0812">Transmembrane</keyword>
<dbReference type="Proteomes" id="UP000244925">
    <property type="component" value="Unassembled WGS sequence"/>
</dbReference>
<keyword evidence="8" id="KW-1185">Reference proteome</keyword>
<dbReference type="InterPro" id="IPR011933">
    <property type="entry name" value="Double_TM_dom"/>
</dbReference>
<accession>A0A2V1IXQ8</accession>
<evidence type="ECO:0000256" key="2">
    <source>
        <dbReference type="ARBA" id="ARBA00022692"/>
    </source>
</evidence>
<evidence type="ECO:0000256" key="5">
    <source>
        <dbReference type="SAM" id="Phobius"/>
    </source>
</evidence>
<feature type="transmembrane region" description="Helical" evidence="5">
    <location>
        <begin position="315"/>
        <end position="333"/>
    </location>
</feature>
<dbReference type="InterPro" id="IPR050768">
    <property type="entry name" value="UPF0353/GerABKA_families"/>
</dbReference>
<dbReference type="Pfam" id="PF07584">
    <property type="entry name" value="BatA"/>
    <property type="match status" value="1"/>
</dbReference>
<dbReference type="PANTHER" id="PTHR22550">
    <property type="entry name" value="SPORE GERMINATION PROTEIN"/>
    <property type="match status" value="1"/>
</dbReference>
<dbReference type="AlphaFoldDB" id="A0A2V1IXQ8"/>
<evidence type="ECO:0000256" key="1">
    <source>
        <dbReference type="ARBA" id="ARBA00022475"/>
    </source>
</evidence>
<gene>
    <name evidence="7" type="ORF">C5O25_01010</name>
</gene>
<dbReference type="SMART" id="SM00327">
    <property type="entry name" value="VWA"/>
    <property type="match status" value="1"/>
</dbReference>
<keyword evidence="4 5" id="KW-0472">Membrane</keyword>
<evidence type="ECO:0000259" key="6">
    <source>
        <dbReference type="PROSITE" id="PS50234"/>
    </source>
</evidence>
<dbReference type="PROSITE" id="PS50234">
    <property type="entry name" value="VWFA"/>
    <property type="match status" value="1"/>
</dbReference>
<dbReference type="Gene3D" id="3.40.50.410">
    <property type="entry name" value="von Willebrand factor, type A domain"/>
    <property type="match status" value="1"/>
</dbReference>
<evidence type="ECO:0000313" key="8">
    <source>
        <dbReference type="Proteomes" id="UP000244925"/>
    </source>
</evidence>
<reference evidence="8" key="1">
    <citation type="submission" date="2018-02" db="EMBL/GenBank/DDBJ databases">
        <authorList>
            <person name="Clavel T."/>
            <person name="Strowig T."/>
        </authorList>
    </citation>
    <scope>NUCLEOTIDE SEQUENCE [LARGE SCALE GENOMIC DNA]</scope>
    <source>
        <strain evidence="8">DSM 100764</strain>
    </source>
</reference>
<dbReference type="Pfam" id="PF13519">
    <property type="entry name" value="VWA_2"/>
    <property type="match status" value="1"/>
</dbReference>
<dbReference type="SUPFAM" id="SSF53300">
    <property type="entry name" value="vWA-like"/>
    <property type="match status" value="1"/>
</dbReference>
<keyword evidence="1" id="KW-1003">Cell membrane</keyword>
<feature type="transmembrane region" description="Helical" evidence="5">
    <location>
        <begin position="6"/>
        <end position="24"/>
    </location>
</feature>
<evidence type="ECO:0000313" key="7">
    <source>
        <dbReference type="EMBL" id="PWB09819.1"/>
    </source>
</evidence>
<protein>
    <submittedName>
        <fullName evidence="7">VWA domain-containing protein</fullName>
    </submittedName>
</protein>
<evidence type="ECO:0000256" key="4">
    <source>
        <dbReference type="ARBA" id="ARBA00023136"/>
    </source>
</evidence>
<proteinExistence type="predicted"/>
<dbReference type="InterPro" id="IPR002035">
    <property type="entry name" value="VWF_A"/>
</dbReference>
<comment type="caution">
    <text evidence="7">The sequence shown here is derived from an EMBL/GenBank/DDBJ whole genome shotgun (WGS) entry which is preliminary data.</text>
</comment>
<organism evidence="7 8">
    <name type="scientific">Paramuribaculum intestinale</name>
    <dbReference type="NCBI Taxonomy" id="2094151"/>
    <lineage>
        <taxon>Bacteria</taxon>
        <taxon>Pseudomonadati</taxon>
        <taxon>Bacteroidota</taxon>
        <taxon>Bacteroidia</taxon>
        <taxon>Bacteroidales</taxon>
        <taxon>Muribaculaceae</taxon>
        <taxon>Paramuribaculum</taxon>
    </lineage>
</organism>
<dbReference type="InterPro" id="IPR036465">
    <property type="entry name" value="vWFA_dom_sf"/>
</dbReference>
<dbReference type="EMBL" id="PUBV01000001">
    <property type="protein sequence ID" value="PWB09819.1"/>
    <property type="molecule type" value="Genomic_DNA"/>
</dbReference>
<feature type="transmembrane region" description="Helical" evidence="5">
    <location>
        <begin position="53"/>
        <end position="74"/>
    </location>
</feature>
<feature type="domain" description="VWFA" evidence="6">
    <location>
        <begin position="97"/>
        <end position="236"/>
    </location>
</feature>
<sequence length="360" mass="39175">MLSFAYPQLLYLLLAIPVIAALYFQSRLSRRRRLRRFGQLKVVRAMMPDSSRYMGWIKLTIECLALAFIIIALARPYTTGGDTASQTEEETVSRGIEVMICVDVSNSMLASSTDDPRGVSRLQRAKFILEKLIDKMHDDKVGLIVFAGDAYTQLPITSDYISAKMFLNGINTDMVPTQGTAIGAAIDMAINSFTPDSDFRKAIIVITDGENFEDNAVEEARRAASAGIQVDVIGIGGGKGSPIPMSGGEYLKDQQGQVVMTALNESMAKEIAQAGDGVYLSGGSSSVVGDLDSHLDKLGKTEFKRRTAASAANELFPIAAILAIMMLVIDGLLPYCKISWLRDINFFTKQTSGKKDENGK</sequence>
<dbReference type="InterPro" id="IPR024163">
    <property type="entry name" value="Aerotolerance_reg_N"/>
</dbReference>
<evidence type="ECO:0000256" key="3">
    <source>
        <dbReference type="ARBA" id="ARBA00022989"/>
    </source>
</evidence>
<dbReference type="RefSeq" id="WP_107034871.1">
    <property type="nucleotide sequence ID" value="NZ_CAOLHR010000002.1"/>
</dbReference>
<dbReference type="PANTHER" id="PTHR22550:SF5">
    <property type="entry name" value="LEUCINE ZIPPER PROTEIN 4"/>
    <property type="match status" value="1"/>
</dbReference>
<keyword evidence="3 5" id="KW-1133">Transmembrane helix</keyword>
<name>A0A2V1IXQ8_9BACT</name>